<dbReference type="EMBL" id="CP071090">
    <property type="protein sequence ID" value="QSQ22483.1"/>
    <property type="molecule type" value="Genomic_DNA"/>
</dbReference>
<reference evidence="2 3" key="1">
    <citation type="submission" date="2021-02" db="EMBL/GenBank/DDBJ databases">
        <title>De Novo genome assembly of isolated myxobacteria.</title>
        <authorList>
            <person name="Stevens D.C."/>
        </authorList>
    </citation>
    <scope>NUCLEOTIDE SEQUENCE [LARGE SCALE GENOMIC DNA]</scope>
    <source>
        <strain evidence="3">SCPEA02</strain>
    </source>
</reference>
<dbReference type="Proteomes" id="UP000662747">
    <property type="component" value="Chromosome"/>
</dbReference>
<gene>
    <name evidence="2" type="ORF">JY651_46460</name>
</gene>
<keyword evidence="3" id="KW-1185">Reference proteome</keyword>
<accession>A0ABX7NVI4</accession>
<feature type="region of interest" description="Disordered" evidence="1">
    <location>
        <begin position="18"/>
        <end position="68"/>
    </location>
</feature>
<evidence type="ECO:0000313" key="3">
    <source>
        <dbReference type="Proteomes" id="UP000662747"/>
    </source>
</evidence>
<sequence length="476" mass="50310">MTGAPFFVLLALVSTQEPSASSTVEDVPNEEAPSGGGETSGGGEASSVEKARLTESAPPGARTGGEGFGFSAQLEAGALSFPSGTPGGGQDLFARVYPALGLTKGETFVLRLGANLRLRVIDEDPKQTETDYGGHLRREDWDELSDAGQVVRMLRIGQEGRPFLLRVESFSEETLGRGYLVNRYSNMLSPDYHPAGGTVTFVKGAVRAEVLASDVLAARIFAGEALLDLGRMASDDAKRFDRYLVRLSAAHEAGRAGGTSPKMTLASLGGDVALYKGERLRTWALLGGGARFSEGHTPDFGGLLGIAMEGQTSSGTQLSVTLQGRKQGGTFRFGMFGPDYELARFSGVGLRETPLADELLESGFAGYLELSMAKGGPDQLMLLGSLAVQYFGFGRTDADVSMGFELPGARTRVLARAVLTALGDRPRYSLGVEVRQRVLNHFYAWGSGGTVHFPQPDGHLVPGVTAGAGVGVDFQR</sequence>
<organism evidence="2 3">
    <name type="scientific">Pyxidicoccus parkwayensis</name>
    <dbReference type="NCBI Taxonomy" id="2813578"/>
    <lineage>
        <taxon>Bacteria</taxon>
        <taxon>Pseudomonadati</taxon>
        <taxon>Myxococcota</taxon>
        <taxon>Myxococcia</taxon>
        <taxon>Myxococcales</taxon>
        <taxon>Cystobacterineae</taxon>
        <taxon>Myxococcaceae</taxon>
        <taxon>Pyxidicoccus</taxon>
    </lineage>
</organism>
<evidence type="ECO:0000256" key="1">
    <source>
        <dbReference type="SAM" id="MobiDB-lite"/>
    </source>
</evidence>
<feature type="compositionally biased region" description="Gly residues" evidence="1">
    <location>
        <begin position="34"/>
        <end position="44"/>
    </location>
</feature>
<protein>
    <submittedName>
        <fullName evidence="2">Uncharacterized protein</fullName>
    </submittedName>
</protein>
<name>A0ABX7NVI4_9BACT</name>
<evidence type="ECO:0000313" key="2">
    <source>
        <dbReference type="EMBL" id="QSQ22483.1"/>
    </source>
</evidence>
<proteinExistence type="predicted"/>
<dbReference type="RefSeq" id="WP_206724059.1">
    <property type="nucleotide sequence ID" value="NZ_CP071090.1"/>
</dbReference>